<reference evidence="2" key="1">
    <citation type="submission" date="2009-12" db="EMBL/GenBank/DDBJ databases">
        <title>Complete sequence of Treponema primitia strain ZAS-2.</title>
        <authorList>
            <person name="Tetu S.G."/>
            <person name="Matson E."/>
            <person name="Ren Q."/>
            <person name="Seshadri R."/>
            <person name="Elbourne L."/>
            <person name="Hassan K.A."/>
            <person name="Durkin A."/>
            <person name="Radune D."/>
            <person name="Mohamoud Y."/>
            <person name="Shay R."/>
            <person name="Jin S."/>
            <person name="Zhang X."/>
            <person name="Lucey K."/>
            <person name="Ballor N.R."/>
            <person name="Ottesen E."/>
            <person name="Rosenthal R."/>
            <person name="Allen A."/>
            <person name="Leadbetter J.R."/>
            <person name="Paulsen I.T."/>
        </authorList>
    </citation>
    <scope>NUCLEOTIDE SEQUENCE [LARGE SCALE GENOMIC DNA]</scope>
    <source>
        <strain evidence="2">ATCC BAA-887 / DSM 12427 / ZAS-2</strain>
    </source>
</reference>
<dbReference type="STRING" id="545694.TREPR_3516"/>
<dbReference type="InterPro" id="IPR005368">
    <property type="entry name" value="UPF0175"/>
</dbReference>
<sequence>MRTVQLNIELPNLVNSTEFELKALLASKLYEREELSLGQAAKVAGLSKRAFIEILGNYDVSLFSESEEDIRADIANA</sequence>
<dbReference type="HOGENOM" id="CLU_154570_5_2_12"/>
<dbReference type="AlphaFoldDB" id="F5YIV7"/>
<dbReference type="Pfam" id="PF03683">
    <property type="entry name" value="UPF0175"/>
    <property type="match status" value="1"/>
</dbReference>
<proteinExistence type="predicted"/>
<dbReference type="EMBL" id="CP001843">
    <property type="protein sequence ID" value="AEF85520.1"/>
    <property type="molecule type" value="Genomic_DNA"/>
</dbReference>
<keyword evidence="2" id="KW-1185">Reference proteome</keyword>
<reference evidence="1 2" key="2">
    <citation type="journal article" date="2011" name="ISME J.">
        <title>RNA-seq reveals cooperative metabolic interactions between two termite-gut spirochete species in co-culture.</title>
        <authorList>
            <person name="Rosenthal A.Z."/>
            <person name="Matson E.G."/>
            <person name="Eldar A."/>
            <person name="Leadbetter J.R."/>
        </authorList>
    </citation>
    <scope>NUCLEOTIDE SEQUENCE [LARGE SCALE GENOMIC DNA]</scope>
    <source>
        <strain evidence="2">ATCC BAA-887 / DSM 12427 / ZAS-2</strain>
    </source>
</reference>
<dbReference type="eggNOG" id="COG2886">
    <property type="taxonomic scope" value="Bacteria"/>
</dbReference>
<protein>
    <submittedName>
        <fullName evidence="1">Uncharacterized protein</fullName>
    </submittedName>
</protein>
<accession>F5YIV7</accession>
<dbReference type="KEGG" id="tpi:TREPR_3516"/>
<name>F5YIV7_TREPZ</name>
<evidence type="ECO:0000313" key="2">
    <source>
        <dbReference type="Proteomes" id="UP000009223"/>
    </source>
</evidence>
<organism evidence="1 2">
    <name type="scientific">Treponema primitia (strain ATCC BAA-887 / DSM 12427 / ZAS-2)</name>
    <dbReference type="NCBI Taxonomy" id="545694"/>
    <lineage>
        <taxon>Bacteria</taxon>
        <taxon>Pseudomonadati</taxon>
        <taxon>Spirochaetota</taxon>
        <taxon>Spirochaetia</taxon>
        <taxon>Spirochaetales</taxon>
        <taxon>Treponemataceae</taxon>
        <taxon>Treponema</taxon>
    </lineage>
</organism>
<evidence type="ECO:0000313" key="1">
    <source>
        <dbReference type="EMBL" id="AEF85520.1"/>
    </source>
</evidence>
<dbReference type="OrthoDB" id="5771572at2"/>
<dbReference type="Proteomes" id="UP000009223">
    <property type="component" value="Chromosome"/>
</dbReference>
<gene>
    <name evidence="1" type="ordered locus">TREPR_3516</name>
</gene>